<proteinExistence type="predicted"/>
<dbReference type="EMBL" id="PQFF01000364">
    <property type="protein sequence ID" value="RHZ55890.1"/>
    <property type="molecule type" value="Genomic_DNA"/>
</dbReference>
<keyword evidence="2" id="KW-1185">Reference proteome</keyword>
<evidence type="ECO:0000313" key="2">
    <source>
        <dbReference type="Proteomes" id="UP000266861"/>
    </source>
</evidence>
<dbReference type="OrthoDB" id="2456702at2759"/>
<dbReference type="AlphaFoldDB" id="A0A397H638"/>
<gene>
    <name evidence="1" type="ORF">Glove_410g65</name>
</gene>
<organism evidence="1 2">
    <name type="scientific">Diversispora epigaea</name>
    <dbReference type="NCBI Taxonomy" id="1348612"/>
    <lineage>
        <taxon>Eukaryota</taxon>
        <taxon>Fungi</taxon>
        <taxon>Fungi incertae sedis</taxon>
        <taxon>Mucoromycota</taxon>
        <taxon>Glomeromycotina</taxon>
        <taxon>Glomeromycetes</taxon>
        <taxon>Diversisporales</taxon>
        <taxon>Diversisporaceae</taxon>
        <taxon>Diversispora</taxon>
    </lineage>
</organism>
<comment type="caution">
    <text evidence="1">The sequence shown here is derived from an EMBL/GenBank/DDBJ whole genome shotgun (WGS) entry which is preliminary data.</text>
</comment>
<evidence type="ECO:0000313" key="1">
    <source>
        <dbReference type="EMBL" id="RHZ55890.1"/>
    </source>
</evidence>
<reference evidence="1 2" key="1">
    <citation type="submission" date="2018-08" db="EMBL/GenBank/DDBJ databases">
        <title>Genome and evolution of the arbuscular mycorrhizal fungus Diversispora epigaea (formerly Glomus versiforme) and its bacterial endosymbionts.</title>
        <authorList>
            <person name="Sun X."/>
            <person name="Fei Z."/>
            <person name="Harrison M."/>
        </authorList>
    </citation>
    <scope>NUCLEOTIDE SEQUENCE [LARGE SCALE GENOMIC DNA]</scope>
    <source>
        <strain evidence="1 2">IT104</strain>
    </source>
</reference>
<dbReference type="Proteomes" id="UP000266861">
    <property type="component" value="Unassembled WGS sequence"/>
</dbReference>
<sequence>MSHEMLREPKSNDFRVKKIVTEAYTSRNWCEPCNSKHFQNDFNNWTVKGEFGTIHYTRWTELMNGILKINNGKDMESIGIFKEFKNKFSNWKLETNIMK</sequence>
<name>A0A397H638_9GLOM</name>
<accession>A0A397H638</accession>
<protein>
    <submittedName>
        <fullName evidence="1">Uncharacterized protein</fullName>
    </submittedName>
</protein>